<accession>A0A809ZPM9</accession>
<evidence type="ECO:0000313" key="3">
    <source>
        <dbReference type="EMBL" id="BCE61789.1"/>
    </source>
</evidence>
<dbReference type="EMBL" id="AP023098">
    <property type="protein sequence ID" value="BCE79168.1"/>
    <property type="molecule type" value="Genomic_DNA"/>
</dbReference>
<evidence type="ECO:0000313" key="4">
    <source>
        <dbReference type="EMBL" id="BCE79168.1"/>
    </source>
</evidence>
<dbReference type="EMBL" id="AP023096">
    <property type="protein sequence ID" value="BCE61789.1"/>
    <property type="molecule type" value="Genomic_DNA"/>
</dbReference>
<protein>
    <submittedName>
        <fullName evidence="2">Uncharacterized protein</fullName>
    </submittedName>
</protein>
<evidence type="ECO:0000313" key="2">
    <source>
        <dbReference type="EMBL" id="BCE53073.1"/>
    </source>
</evidence>
<sequence length="123" mass="13475">MTPERKAEVEALLDDILGPEPKPQPPKPMVVVDAGAVVRDADVVVSPRDVNAERRGGDTGVVVRRPGPLAEPPLPPMRPGEVRIDLGAAQRQWEINRADRLTDSARRRQLDPCNLGIWGPHDD</sequence>
<dbReference type="EMBL" id="AP023095">
    <property type="protein sequence ID" value="BCE53073.1"/>
    <property type="molecule type" value="Genomic_DNA"/>
</dbReference>
<reference evidence="4" key="3">
    <citation type="submission" date="2020-05" db="EMBL/GenBank/DDBJ databases">
        <title>Complete genome sequence of Bradyrhizobium diazoefficiens XF9 isolated from soybean nodule.</title>
        <authorList>
            <person name="Noda R."/>
            <person name="Kakizaki K."/>
            <person name="Minamisawa K."/>
        </authorList>
    </citation>
    <scope>NUCLEOTIDE SEQUENCE</scope>
    <source>
        <strain evidence="4">XF9</strain>
    </source>
</reference>
<proteinExistence type="predicted"/>
<feature type="compositionally biased region" description="Pro residues" evidence="1">
    <location>
        <begin position="69"/>
        <end position="78"/>
    </location>
</feature>
<gene>
    <name evidence="2" type="ORF">XF5B_05850</name>
    <name evidence="3" type="ORF">XF6B_05880</name>
    <name evidence="4" type="ORF">XF9B_05890</name>
</gene>
<feature type="region of interest" description="Disordered" evidence="1">
    <location>
        <begin position="51"/>
        <end position="79"/>
    </location>
</feature>
<reference evidence="2" key="1">
    <citation type="submission" date="2020-05" db="EMBL/GenBank/DDBJ databases">
        <title>Complete genome sequence of Bradyrhizobium diazoefficiens XF5 isolated from soybean nodule.</title>
        <authorList>
            <person name="Noda R."/>
            <person name="Kakizaki K."/>
            <person name="Minamisawa K."/>
        </authorList>
    </citation>
    <scope>NUCLEOTIDE SEQUENCE</scope>
    <source>
        <strain evidence="2">XF5</strain>
    </source>
</reference>
<dbReference type="AlphaFoldDB" id="A0A809ZPM9"/>
<organism evidence="2">
    <name type="scientific">Bradyrhizobium diazoefficiens</name>
    <dbReference type="NCBI Taxonomy" id="1355477"/>
    <lineage>
        <taxon>Bacteria</taxon>
        <taxon>Pseudomonadati</taxon>
        <taxon>Pseudomonadota</taxon>
        <taxon>Alphaproteobacteria</taxon>
        <taxon>Hyphomicrobiales</taxon>
        <taxon>Nitrobacteraceae</taxon>
        <taxon>Bradyrhizobium</taxon>
    </lineage>
</organism>
<reference evidence="3" key="2">
    <citation type="submission" date="2020-05" db="EMBL/GenBank/DDBJ databases">
        <title>Complete genome sequence of Bradyrhizobium diazoefficiens XF6 isolated from soybean nodule.</title>
        <authorList>
            <person name="Noda R."/>
            <person name="Kakizaki K."/>
            <person name="Minamisawa K."/>
        </authorList>
    </citation>
    <scope>NUCLEOTIDE SEQUENCE</scope>
    <source>
        <strain evidence="3">XF6</strain>
    </source>
</reference>
<name>A0A809ZPM9_9BRAD</name>
<evidence type="ECO:0000256" key="1">
    <source>
        <dbReference type="SAM" id="MobiDB-lite"/>
    </source>
</evidence>